<dbReference type="InterPro" id="IPR000863">
    <property type="entry name" value="Sulfotransferase_dom"/>
</dbReference>
<dbReference type="Proteomes" id="UP001164929">
    <property type="component" value="Chromosome 11"/>
</dbReference>
<feature type="domain" description="Sulfotransferase" evidence="3">
    <location>
        <begin position="43"/>
        <end position="304"/>
    </location>
</feature>
<dbReference type="Gene3D" id="3.40.50.300">
    <property type="entry name" value="P-loop containing nucleotide triphosphate hydrolases"/>
    <property type="match status" value="2"/>
</dbReference>
<evidence type="ECO:0000256" key="1">
    <source>
        <dbReference type="ARBA" id="ARBA00005771"/>
    </source>
</evidence>
<gene>
    <name evidence="4" type="ORF">NC653_027262</name>
</gene>
<sequence>MSTLPKVKGLRGYDYYLYQGFWYDPFFLEGIMSVQDRFNPQSTDIFVSSSPKTGTTWLKALTFAILTRSRLSGSTTSSLLTKMPHDCVPFLEFQLADQNPSYRDLAIPLLSTHVPYSCLPKSIISSSCKIIYICRDAKDAFVSLWYFLAKMQRSDNVEPLPLEEAFELFCNGIANYGPYWDHVLGYWRASLEFPEKILFLTYEEMKKDTAAHVKKLAEFMGCSFTLEEEEGGGVQKIISMCSFEELSSLEVNKNAEHRTPGISSPIQNSVFFRKGEIGDWANHLTPEMGARLDDIMEKKLKGSGLKLPSQILDSGGSAERKNEATNYNEVMSTLPKVKGWRGCDYYLYQGFRYDALVLKGLVSVQEHFHPQSTDIFVASSPKTGTTWLKALTFAILTRSRLSGSTTSSLLTKMPHDCVPFLEFQLGDQNPSNRDLAIPLISTHVPYSCLPKSIISSSCKIIYICRDAKDAFVSLWYFLAKLRRSENVEPLPLEEAFELFCNGIANYGPYWDHVLGYWRASLEFPEKILFLTYEEMKKDTAAHVKKLAEFMGCSFTLEKEEGGEVQKITSMCSFEELSSLEVNKNAEHRAPGISIPIQNSVFFRKGEIGDWANHLTPEMGARLDDIMEKKLKGSGLKLPR</sequence>
<keyword evidence="2" id="KW-0808">Transferase</keyword>
<dbReference type="AlphaFoldDB" id="A0AAD6M538"/>
<feature type="domain" description="Sulfotransferase" evidence="3">
    <location>
        <begin position="373"/>
        <end position="634"/>
    </location>
</feature>
<protein>
    <recommendedName>
        <fullName evidence="3">Sulfotransferase domain-containing protein</fullName>
    </recommendedName>
</protein>
<name>A0AAD6M538_9ROSI</name>
<proteinExistence type="inferred from homology"/>
<dbReference type="InterPro" id="IPR027417">
    <property type="entry name" value="P-loop_NTPase"/>
</dbReference>
<accession>A0AAD6M538</accession>
<dbReference type="GO" id="GO:0008146">
    <property type="term" value="F:sulfotransferase activity"/>
    <property type="evidence" value="ECO:0007669"/>
    <property type="project" value="InterPro"/>
</dbReference>
<keyword evidence="5" id="KW-1185">Reference proteome</keyword>
<organism evidence="4 5">
    <name type="scientific">Populus alba x Populus x berolinensis</name>
    <dbReference type="NCBI Taxonomy" id="444605"/>
    <lineage>
        <taxon>Eukaryota</taxon>
        <taxon>Viridiplantae</taxon>
        <taxon>Streptophyta</taxon>
        <taxon>Embryophyta</taxon>
        <taxon>Tracheophyta</taxon>
        <taxon>Spermatophyta</taxon>
        <taxon>Magnoliopsida</taxon>
        <taxon>eudicotyledons</taxon>
        <taxon>Gunneridae</taxon>
        <taxon>Pentapetalae</taxon>
        <taxon>rosids</taxon>
        <taxon>fabids</taxon>
        <taxon>Malpighiales</taxon>
        <taxon>Salicaceae</taxon>
        <taxon>Saliceae</taxon>
        <taxon>Populus</taxon>
    </lineage>
</organism>
<reference evidence="4" key="1">
    <citation type="journal article" date="2023" name="Mol. Ecol. Resour.">
        <title>Chromosome-level genome assembly of a triploid poplar Populus alba 'Berolinensis'.</title>
        <authorList>
            <person name="Chen S."/>
            <person name="Yu Y."/>
            <person name="Wang X."/>
            <person name="Wang S."/>
            <person name="Zhang T."/>
            <person name="Zhou Y."/>
            <person name="He R."/>
            <person name="Meng N."/>
            <person name="Wang Y."/>
            <person name="Liu W."/>
            <person name="Liu Z."/>
            <person name="Liu J."/>
            <person name="Guo Q."/>
            <person name="Huang H."/>
            <person name="Sederoff R.R."/>
            <person name="Wang G."/>
            <person name="Qu G."/>
            <person name="Chen S."/>
        </authorList>
    </citation>
    <scope>NUCLEOTIDE SEQUENCE</scope>
    <source>
        <strain evidence="4">SC-2020</strain>
    </source>
</reference>
<evidence type="ECO:0000256" key="2">
    <source>
        <dbReference type="ARBA" id="ARBA00022679"/>
    </source>
</evidence>
<dbReference type="PANTHER" id="PTHR11783">
    <property type="entry name" value="SULFOTRANSFERASE SULT"/>
    <property type="match status" value="1"/>
</dbReference>
<evidence type="ECO:0000313" key="4">
    <source>
        <dbReference type="EMBL" id="KAJ6979045.1"/>
    </source>
</evidence>
<evidence type="ECO:0000313" key="5">
    <source>
        <dbReference type="Proteomes" id="UP001164929"/>
    </source>
</evidence>
<dbReference type="Pfam" id="PF00685">
    <property type="entry name" value="Sulfotransfer_1"/>
    <property type="match status" value="2"/>
</dbReference>
<evidence type="ECO:0000259" key="3">
    <source>
        <dbReference type="Pfam" id="PF00685"/>
    </source>
</evidence>
<dbReference type="EMBL" id="JAQIZT010000011">
    <property type="protein sequence ID" value="KAJ6979045.1"/>
    <property type="molecule type" value="Genomic_DNA"/>
</dbReference>
<dbReference type="SUPFAM" id="SSF52540">
    <property type="entry name" value="P-loop containing nucleoside triphosphate hydrolases"/>
    <property type="match status" value="2"/>
</dbReference>
<comment type="similarity">
    <text evidence="1">Belongs to the sulfotransferase 1 family.</text>
</comment>
<comment type="caution">
    <text evidence="4">The sequence shown here is derived from an EMBL/GenBank/DDBJ whole genome shotgun (WGS) entry which is preliminary data.</text>
</comment>